<evidence type="ECO:0000313" key="1">
    <source>
        <dbReference type="EMBL" id="MBJ7600772.1"/>
    </source>
</evidence>
<dbReference type="AlphaFoldDB" id="A0A934NFH4"/>
<name>A0A934NFH4_9BACT</name>
<dbReference type="EMBL" id="JAEKNR010000217">
    <property type="protein sequence ID" value="MBJ7600772.1"/>
    <property type="molecule type" value="Genomic_DNA"/>
</dbReference>
<evidence type="ECO:0000313" key="2">
    <source>
        <dbReference type="Proteomes" id="UP000612893"/>
    </source>
</evidence>
<proteinExistence type="predicted"/>
<reference evidence="1" key="1">
    <citation type="submission" date="2020-10" db="EMBL/GenBank/DDBJ databases">
        <title>Ca. Dormibacterota MAGs.</title>
        <authorList>
            <person name="Montgomery K."/>
        </authorList>
    </citation>
    <scope>NUCLEOTIDE SEQUENCE [LARGE SCALE GENOMIC DNA]</scope>
    <source>
        <strain evidence="1">SC8812_S17_10</strain>
    </source>
</reference>
<keyword evidence="2" id="KW-1185">Reference proteome</keyword>
<protein>
    <recommendedName>
        <fullName evidence="3">Phosphotransferase</fullName>
    </recommendedName>
</protein>
<sequence length="67" mass="7596">MLGVSRELAAAPPADLDPWLRRQLDLLARREIDVAELVRGDGLLHTDIRSDNLFLTPDGRVVFLDWD</sequence>
<organism evidence="1 2">
    <name type="scientific">Candidatus Nephthysia bennettiae</name>
    <dbReference type="NCBI Taxonomy" id="3127016"/>
    <lineage>
        <taxon>Bacteria</taxon>
        <taxon>Bacillati</taxon>
        <taxon>Candidatus Dormiibacterota</taxon>
        <taxon>Candidatus Dormibacteria</taxon>
        <taxon>Candidatus Dormibacterales</taxon>
        <taxon>Candidatus Dormibacteraceae</taxon>
        <taxon>Candidatus Nephthysia</taxon>
    </lineage>
</organism>
<dbReference type="SUPFAM" id="SSF56112">
    <property type="entry name" value="Protein kinase-like (PK-like)"/>
    <property type="match status" value="1"/>
</dbReference>
<dbReference type="Proteomes" id="UP000612893">
    <property type="component" value="Unassembled WGS sequence"/>
</dbReference>
<comment type="caution">
    <text evidence="1">The sequence shown here is derived from an EMBL/GenBank/DDBJ whole genome shotgun (WGS) entry which is preliminary data.</text>
</comment>
<dbReference type="InterPro" id="IPR011009">
    <property type="entry name" value="Kinase-like_dom_sf"/>
</dbReference>
<evidence type="ECO:0008006" key="3">
    <source>
        <dbReference type="Google" id="ProtNLM"/>
    </source>
</evidence>
<dbReference type="RefSeq" id="WP_338204731.1">
    <property type="nucleotide sequence ID" value="NZ_JAEKNR010000217.1"/>
</dbReference>
<gene>
    <name evidence="1" type="ORF">JF922_22215</name>
</gene>
<accession>A0A934NFH4</accession>